<dbReference type="PROSITE" id="PS51808">
    <property type="entry name" value="CHCH"/>
    <property type="match status" value="1"/>
</dbReference>
<reference evidence="4 5" key="1">
    <citation type="journal article" date="2015" name="Genome Biol. Evol.">
        <title>Phylogenomic analyses indicate that early fungi evolved digesting cell walls of algal ancestors of land plants.</title>
        <authorList>
            <person name="Chang Y."/>
            <person name="Wang S."/>
            <person name="Sekimoto S."/>
            <person name="Aerts A.L."/>
            <person name="Choi C."/>
            <person name="Clum A."/>
            <person name="LaButti K.M."/>
            <person name="Lindquist E.A."/>
            <person name="Yee Ngan C."/>
            <person name="Ohm R.A."/>
            <person name="Salamov A.A."/>
            <person name="Grigoriev I.V."/>
            <person name="Spatafora J.W."/>
            <person name="Berbee M.L."/>
        </authorList>
    </citation>
    <scope>NUCLEOTIDE SEQUENCE [LARGE SCALE GENOMIC DNA]</scope>
    <source>
        <strain evidence="4 5">NRRL 28638</strain>
    </source>
</reference>
<proteinExistence type="inferred from homology"/>
<accession>A0A137NVV4</accession>
<organism evidence="4 5">
    <name type="scientific">Conidiobolus coronatus (strain ATCC 28846 / CBS 209.66 / NRRL 28638)</name>
    <name type="common">Delacroixia coronata</name>
    <dbReference type="NCBI Taxonomy" id="796925"/>
    <lineage>
        <taxon>Eukaryota</taxon>
        <taxon>Fungi</taxon>
        <taxon>Fungi incertae sedis</taxon>
        <taxon>Zoopagomycota</taxon>
        <taxon>Entomophthoromycotina</taxon>
        <taxon>Entomophthoromycetes</taxon>
        <taxon>Entomophthorales</taxon>
        <taxon>Ancylistaceae</taxon>
        <taxon>Conidiobolus</taxon>
    </lineage>
</organism>
<dbReference type="Gene3D" id="1.10.287.2900">
    <property type="match status" value="2"/>
</dbReference>
<comment type="similarity">
    <text evidence="1 3">Belongs to the CMC family.</text>
</comment>
<keyword evidence="5" id="KW-1185">Reference proteome</keyword>
<keyword evidence="3" id="KW-0472">Membrane</keyword>
<gene>
    <name evidence="4" type="ORF">CONCODRAFT_11275</name>
</gene>
<dbReference type="OrthoDB" id="2581252at2759"/>
<evidence type="ECO:0000256" key="2">
    <source>
        <dbReference type="ARBA" id="ARBA00023157"/>
    </source>
</evidence>
<dbReference type="AlphaFoldDB" id="A0A137NVV4"/>
<evidence type="ECO:0000256" key="1">
    <source>
        <dbReference type="ARBA" id="ARBA00007347"/>
    </source>
</evidence>
<evidence type="ECO:0000313" key="5">
    <source>
        <dbReference type="Proteomes" id="UP000070444"/>
    </source>
</evidence>
<dbReference type="Proteomes" id="UP000070444">
    <property type="component" value="Unassembled WGS sequence"/>
</dbReference>
<keyword evidence="3" id="KW-0496">Mitochondrion</keyword>
<keyword evidence="3" id="KW-0143">Chaperone</keyword>
<name>A0A137NVV4_CONC2</name>
<dbReference type="Pfam" id="PF08583">
    <property type="entry name" value="Cmc1"/>
    <property type="match status" value="1"/>
</dbReference>
<dbReference type="InterPro" id="IPR013892">
    <property type="entry name" value="Cyt_c_biogenesis_Cmc1-like"/>
</dbReference>
<dbReference type="GO" id="GO:0005743">
    <property type="term" value="C:mitochondrial inner membrane"/>
    <property type="evidence" value="ECO:0007669"/>
    <property type="project" value="UniProtKB-SubCell"/>
</dbReference>
<keyword evidence="3" id="KW-0999">Mitochondrion inner membrane</keyword>
<dbReference type="EMBL" id="KQ964688">
    <property type="protein sequence ID" value="KXN66808.1"/>
    <property type="molecule type" value="Genomic_DNA"/>
</dbReference>
<sequence length="101" mass="11639">MNEDNVKLIEQKCAEEIKAMEKCFKNYPKDNLFKCTTEVKATFNCAEKYDSMIKHFTTTCSNLITKCGNCIDTNEKEPQVCMPELKDLLKCYDSVTQSFIS</sequence>
<comment type="subcellular location">
    <subcellularLocation>
        <location evidence="3">Mitochondrion inner membrane</location>
    </subcellularLocation>
</comment>
<evidence type="ECO:0000256" key="3">
    <source>
        <dbReference type="RuleBase" id="RU364104"/>
    </source>
</evidence>
<comment type="function">
    <text evidence="3">Required for mitochondrial cytochrome c oxidase (COX) assembly and respiration.</text>
</comment>
<protein>
    <recommendedName>
        <fullName evidence="3">COX assembly mitochondrial protein</fullName>
    </recommendedName>
</protein>
<keyword evidence="2" id="KW-1015">Disulfide bond</keyword>
<evidence type="ECO:0000313" key="4">
    <source>
        <dbReference type="EMBL" id="KXN66808.1"/>
    </source>
</evidence>